<sequence>MFVAIFLLTGGPGFARDSYRVMNNAETASSVRDPTSRAALLPP</sequence>
<organism evidence="1 2">
    <name type="scientific">Labilithrix luteola</name>
    <dbReference type="NCBI Taxonomy" id="1391654"/>
    <lineage>
        <taxon>Bacteria</taxon>
        <taxon>Pseudomonadati</taxon>
        <taxon>Myxococcota</taxon>
        <taxon>Polyangia</taxon>
        <taxon>Polyangiales</taxon>
        <taxon>Labilitrichaceae</taxon>
        <taxon>Labilithrix</taxon>
    </lineage>
</organism>
<name>A0A0K1PRC9_9BACT</name>
<protein>
    <submittedName>
        <fullName evidence="1">Uncharacterized protein</fullName>
    </submittedName>
</protein>
<proteinExistence type="predicted"/>
<accession>A0A0K1PRC9</accession>
<dbReference type="KEGG" id="llu:AKJ09_02333"/>
<keyword evidence="2" id="KW-1185">Reference proteome</keyword>
<reference evidence="1 2" key="1">
    <citation type="submission" date="2015-08" db="EMBL/GenBank/DDBJ databases">
        <authorList>
            <person name="Babu N.S."/>
            <person name="Beckwith C.J."/>
            <person name="Beseler K.G."/>
            <person name="Brison A."/>
            <person name="Carone J.V."/>
            <person name="Caskin T.P."/>
            <person name="Diamond M."/>
            <person name="Durham M.E."/>
            <person name="Foxe J.M."/>
            <person name="Go M."/>
            <person name="Henderson B.A."/>
            <person name="Jones I.B."/>
            <person name="McGettigan J.A."/>
            <person name="Micheletti S.J."/>
            <person name="Nasrallah M.E."/>
            <person name="Ortiz D."/>
            <person name="Piller C.R."/>
            <person name="Privatt S.R."/>
            <person name="Schneider S.L."/>
            <person name="Sharp S."/>
            <person name="Smith T.C."/>
            <person name="Stanton J.D."/>
            <person name="Ullery H.E."/>
            <person name="Wilson R.J."/>
            <person name="Serrano M.G."/>
            <person name="Buck G."/>
            <person name="Lee V."/>
            <person name="Wang Y."/>
            <person name="Carvalho R."/>
            <person name="Voegtly L."/>
            <person name="Shi R."/>
            <person name="Duckworth R."/>
            <person name="Johnson A."/>
            <person name="Loviza R."/>
            <person name="Walstead R."/>
            <person name="Shah Z."/>
            <person name="Kiflezghi M."/>
            <person name="Wade K."/>
            <person name="Ball S.L."/>
            <person name="Bradley K.W."/>
            <person name="Asai D.J."/>
            <person name="Bowman C.A."/>
            <person name="Russell D.A."/>
            <person name="Pope W.H."/>
            <person name="Jacobs-Sera D."/>
            <person name="Hendrix R.W."/>
            <person name="Hatfull G.F."/>
        </authorList>
    </citation>
    <scope>NUCLEOTIDE SEQUENCE [LARGE SCALE GENOMIC DNA]</scope>
    <source>
        <strain evidence="1 2">DSM 27648</strain>
    </source>
</reference>
<gene>
    <name evidence="1" type="ORF">AKJ09_02333</name>
</gene>
<dbReference type="EMBL" id="CP012333">
    <property type="protein sequence ID" value="AKU95669.1"/>
    <property type="molecule type" value="Genomic_DNA"/>
</dbReference>
<evidence type="ECO:0000313" key="2">
    <source>
        <dbReference type="Proteomes" id="UP000064967"/>
    </source>
</evidence>
<dbReference type="STRING" id="1391654.AKJ09_02333"/>
<evidence type="ECO:0000313" key="1">
    <source>
        <dbReference type="EMBL" id="AKU95669.1"/>
    </source>
</evidence>
<dbReference type="AlphaFoldDB" id="A0A0K1PRC9"/>
<dbReference type="Proteomes" id="UP000064967">
    <property type="component" value="Chromosome"/>
</dbReference>